<dbReference type="PANTHER" id="PTHR10578:SF107">
    <property type="entry name" value="2-HYDROXYACID OXIDASE 1"/>
    <property type="match status" value="1"/>
</dbReference>
<keyword evidence="9" id="KW-1185">Reference proteome</keyword>
<dbReference type="InterPro" id="IPR000262">
    <property type="entry name" value="FMN-dep_DH"/>
</dbReference>
<dbReference type="InterPro" id="IPR037396">
    <property type="entry name" value="FMN_HAD"/>
</dbReference>
<keyword evidence="3" id="KW-0288">FMN</keyword>
<dbReference type="Pfam" id="PF01070">
    <property type="entry name" value="FMN_dh"/>
    <property type="match status" value="1"/>
</dbReference>
<evidence type="ECO:0000256" key="3">
    <source>
        <dbReference type="ARBA" id="ARBA00022643"/>
    </source>
</evidence>
<keyword evidence="2" id="KW-0285">Flavoprotein</keyword>
<reference evidence="6 9" key="2">
    <citation type="submission" date="2021-01" db="EMBL/GenBank/DDBJ databases">
        <title>Whole genome shotgun sequence of Actinoplanes lobatus NBRC 12513.</title>
        <authorList>
            <person name="Komaki H."/>
            <person name="Tamura T."/>
        </authorList>
    </citation>
    <scope>NUCLEOTIDE SEQUENCE [LARGE SCALE GENOMIC DNA]</scope>
    <source>
        <strain evidence="6 9">NBRC 12513</strain>
    </source>
</reference>
<dbReference type="EMBL" id="BOMP01000163">
    <property type="protein sequence ID" value="GIE45439.1"/>
    <property type="molecule type" value="Genomic_DNA"/>
</dbReference>
<evidence type="ECO:0000313" key="7">
    <source>
        <dbReference type="EMBL" id="MBB4752177.1"/>
    </source>
</evidence>
<dbReference type="InterPro" id="IPR013785">
    <property type="entry name" value="Aldolase_TIM"/>
</dbReference>
<evidence type="ECO:0000256" key="1">
    <source>
        <dbReference type="ARBA" id="ARBA00001917"/>
    </source>
</evidence>
<dbReference type="GO" id="GO:0016491">
    <property type="term" value="F:oxidoreductase activity"/>
    <property type="evidence" value="ECO:0007669"/>
    <property type="project" value="UniProtKB-KW"/>
</dbReference>
<dbReference type="Proteomes" id="UP000590511">
    <property type="component" value="Unassembled WGS sequence"/>
</dbReference>
<dbReference type="Gene3D" id="3.20.20.70">
    <property type="entry name" value="Aldolase class I"/>
    <property type="match status" value="1"/>
</dbReference>
<protein>
    <submittedName>
        <fullName evidence="7">Isopentenyl diphosphate isomerase/L-lactate dehydrogenase-like FMN-dependent dehydrogenase</fullName>
    </submittedName>
</protein>
<comment type="cofactor">
    <cofactor evidence="1">
        <name>FMN</name>
        <dbReference type="ChEBI" id="CHEBI:58210"/>
    </cofactor>
</comment>
<organism evidence="7 8">
    <name type="scientific">Actinoplanes lobatus</name>
    <dbReference type="NCBI Taxonomy" id="113568"/>
    <lineage>
        <taxon>Bacteria</taxon>
        <taxon>Bacillati</taxon>
        <taxon>Actinomycetota</taxon>
        <taxon>Actinomycetes</taxon>
        <taxon>Micromonosporales</taxon>
        <taxon>Micromonosporaceae</taxon>
        <taxon>Actinoplanes</taxon>
    </lineage>
</organism>
<reference evidence="7 8" key="1">
    <citation type="submission" date="2020-08" db="EMBL/GenBank/DDBJ databases">
        <title>Sequencing the genomes of 1000 actinobacteria strains.</title>
        <authorList>
            <person name="Klenk H.-P."/>
        </authorList>
    </citation>
    <scope>NUCLEOTIDE SEQUENCE [LARGE SCALE GENOMIC DNA]</scope>
    <source>
        <strain evidence="7 8">DSM 43150</strain>
    </source>
</reference>
<name>A0A7W7MJ20_9ACTN</name>
<evidence type="ECO:0000256" key="4">
    <source>
        <dbReference type="ARBA" id="ARBA00023002"/>
    </source>
</evidence>
<evidence type="ECO:0000313" key="6">
    <source>
        <dbReference type="EMBL" id="GIE45439.1"/>
    </source>
</evidence>
<evidence type="ECO:0000313" key="8">
    <source>
        <dbReference type="Proteomes" id="UP000590511"/>
    </source>
</evidence>
<sequence>MDTTRAPATTEFATLDEIRDAALAKLSSNARGFLEGGAGDETTLRRNRQAFGRWAFQPRVMSGRPTPATTTRFLGVDLALPILTAPFGADALFHPDGQVAVARANATAGTAGIVPELGSHSLEKIAAAAPAAAAFGQLHALGTESGFLRLMRRYEDAGYRGLCITCDSPIQGWRERNLRNRYLPEFDVFLGNYCPAPEIR</sequence>
<comment type="caution">
    <text evidence="7">The sequence shown here is derived from an EMBL/GenBank/DDBJ whole genome shotgun (WGS) entry which is preliminary data.</text>
</comment>
<dbReference type="GO" id="GO:0016853">
    <property type="term" value="F:isomerase activity"/>
    <property type="evidence" value="ECO:0007669"/>
    <property type="project" value="UniProtKB-KW"/>
</dbReference>
<proteinExistence type="predicted"/>
<dbReference type="EMBL" id="JACHNC010000001">
    <property type="protein sequence ID" value="MBB4752177.1"/>
    <property type="molecule type" value="Genomic_DNA"/>
</dbReference>
<evidence type="ECO:0000313" key="9">
    <source>
        <dbReference type="Proteomes" id="UP000631312"/>
    </source>
</evidence>
<dbReference type="Proteomes" id="UP000631312">
    <property type="component" value="Unassembled WGS sequence"/>
</dbReference>
<feature type="domain" description="FMN hydroxy acid dehydrogenase" evidence="5">
    <location>
        <begin position="7"/>
        <end position="200"/>
    </location>
</feature>
<dbReference type="RefSeq" id="WP_188124090.1">
    <property type="nucleotide sequence ID" value="NZ_BOMP01000163.1"/>
</dbReference>
<dbReference type="PANTHER" id="PTHR10578">
    <property type="entry name" value="S -2-HYDROXY-ACID OXIDASE-RELATED"/>
    <property type="match status" value="1"/>
</dbReference>
<evidence type="ECO:0000259" key="5">
    <source>
        <dbReference type="PROSITE" id="PS51349"/>
    </source>
</evidence>
<dbReference type="AlphaFoldDB" id="A0A7W7MJ20"/>
<evidence type="ECO:0000256" key="2">
    <source>
        <dbReference type="ARBA" id="ARBA00022630"/>
    </source>
</evidence>
<accession>A0A7W7MJ20</accession>
<dbReference type="SUPFAM" id="SSF51395">
    <property type="entry name" value="FMN-linked oxidoreductases"/>
    <property type="match status" value="1"/>
</dbReference>
<dbReference type="PROSITE" id="PS51349">
    <property type="entry name" value="FMN_HYDROXY_ACID_DH_2"/>
    <property type="match status" value="1"/>
</dbReference>
<keyword evidence="7" id="KW-0413">Isomerase</keyword>
<keyword evidence="4" id="KW-0560">Oxidoreductase</keyword>
<gene>
    <name evidence="6" type="ORF">Alo02nite_83370</name>
    <name evidence="7" type="ORF">BJ964_006338</name>
</gene>